<name>A0A9X2L4A7_9BACT</name>
<dbReference type="Proteomes" id="UP001139125">
    <property type="component" value="Unassembled WGS sequence"/>
</dbReference>
<keyword evidence="3" id="KW-1185">Reference proteome</keyword>
<dbReference type="AlphaFoldDB" id="A0A9X2L4A7"/>
<evidence type="ECO:0008006" key="4">
    <source>
        <dbReference type="Google" id="ProtNLM"/>
    </source>
</evidence>
<comment type="caution">
    <text evidence="2">The sequence shown here is derived from an EMBL/GenBank/DDBJ whole genome shotgun (WGS) entry which is preliminary data.</text>
</comment>
<dbReference type="EMBL" id="JANDBC010000002">
    <property type="protein sequence ID" value="MCP9292110.1"/>
    <property type="molecule type" value="Genomic_DNA"/>
</dbReference>
<proteinExistence type="predicted"/>
<gene>
    <name evidence="2" type="ORF">NM125_11020</name>
</gene>
<reference evidence="2" key="1">
    <citation type="submission" date="2022-06" db="EMBL/GenBank/DDBJ databases">
        <title>Gracilimonas sp. CAU 1638 isolated from sea sediment.</title>
        <authorList>
            <person name="Kim W."/>
        </authorList>
    </citation>
    <scope>NUCLEOTIDE SEQUENCE</scope>
    <source>
        <strain evidence="2">CAU 1638</strain>
    </source>
</reference>
<dbReference type="RefSeq" id="WP_255134984.1">
    <property type="nucleotide sequence ID" value="NZ_JANDBC010000002.1"/>
</dbReference>
<organism evidence="2 3">
    <name type="scientific">Gracilimonas sediminicola</name>
    <dbReference type="NCBI Taxonomy" id="2952158"/>
    <lineage>
        <taxon>Bacteria</taxon>
        <taxon>Pseudomonadati</taxon>
        <taxon>Balneolota</taxon>
        <taxon>Balneolia</taxon>
        <taxon>Balneolales</taxon>
        <taxon>Balneolaceae</taxon>
        <taxon>Gracilimonas</taxon>
    </lineage>
</organism>
<sequence length="249" mass="28573">MKTLNYILFTLLVASFTSVAHGQVEDPVDYQTVPITNQAGTQIYTEDSKDVVGSPLIKDSFKNGRILFDSNKASEIMPLNFDAYRNQVLFIKDDQIRVLNTNNVRGFVFEKPADFASSDKVQEVFTLQLRNEEFGFREPTPVQVLYNQKTGLKLLALHRSNLMKGNNKDPFTGKVTDRYISDTEYFLQTRDGKITELRRLRDKDIMNVLGKKYKKELKSFIKKNDLDGKSQKDLVKLLAYYDTNIAQSS</sequence>
<evidence type="ECO:0000313" key="2">
    <source>
        <dbReference type="EMBL" id="MCP9292110.1"/>
    </source>
</evidence>
<protein>
    <recommendedName>
        <fullName evidence="4">WG containing repeat-containing protein</fullName>
    </recommendedName>
</protein>
<evidence type="ECO:0000313" key="3">
    <source>
        <dbReference type="Proteomes" id="UP001139125"/>
    </source>
</evidence>
<feature type="signal peptide" evidence="1">
    <location>
        <begin position="1"/>
        <end position="22"/>
    </location>
</feature>
<feature type="chain" id="PRO_5040902408" description="WG containing repeat-containing protein" evidence="1">
    <location>
        <begin position="23"/>
        <end position="249"/>
    </location>
</feature>
<accession>A0A9X2L4A7</accession>
<keyword evidence="1" id="KW-0732">Signal</keyword>
<evidence type="ECO:0000256" key="1">
    <source>
        <dbReference type="SAM" id="SignalP"/>
    </source>
</evidence>